<dbReference type="AlphaFoldDB" id="R4RWJ5"/>
<dbReference type="HOGENOM" id="CLU_3205848_0_0_14"/>
<proteinExistence type="predicted"/>
<protein>
    <submittedName>
        <fullName evidence="1">Uncharacterized protein</fullName>
    </submittedName>
</protein>
<gene>
    <name evidence="1" type="ORF">SLY_0320</name>
</gene>
<dbReference type="Proteomes" id="UP000013941">
    <property type="component" value="Chromosome"/>
</dbReference>
<dbReference type="PATRIC" id="fig|980422.3.peg.297"/>
<reference evidence="1 2" key="1">
    <citation type="journal article" date="2013" name="BMC Genomics">
        <title>Comparison of the complete genome sequence of two closely related isolates of 'Candidatus Phytoplasma australiense' reveals genome plasticity.</title>
        <authorList>
            <person name="Andersen M.T."/>
            <person name="Liefting L.W."/>
            <person name="Havukkala I."/>
            <person name="Beever R.E."/>
        </authorList>
    </citation>
    <scope>NUCLEOTIDE SEQUENCE [LARGE SCALE GENOMIC DNA]</scope>
    <source>
        <strain evidence="1 2">NZSb11</strain>
    </source>
</reference>
<sequence length="45" mass="5148">MALSKNANANTVKQYIKENINSSFDGYVKSKPSYNSSRNDSIYWL</sequence>
<dbReference type="EMBL" id="CP002548">
    <property type="protein sequence ID" value="AGL90242.1"/>
    <property type="molecule type" value="Genomic_DNA"/>
</dbReference>
<keyword evidence="2" id="KW-1185">Reference proteome</keyword>
<organism evidence="1 2">
    <name type="scientific">Strawberry lethal yellows phytoplasma (CPA) str. NZSb11</name>
    <dbReference type="NCBI Taxonomy" id="980422"/>
    <lineage>
        <taxon>Bacteria</taxon>
        <taxon>Bacillati</taxon>
        <taxon>Mycoplasmatota</taxon>
        <taxon>Mollicutes</taxon>
        <taxon>Acholeplasmatales</taxon>
        <taxon>Acholeplasmataceae</taxon>
        <taxon>Candidatus Phytoplasma</taxon>
        <taxon>16SrXII (Stolbur group)</taxon>
    </lineage>
</organism>
<evidence type="ECO:0000313" key="2">
    <source>
        <dbReference type="Proteomes" id="UP000013941"/>
    </source>
</evidence>
<dbReference type="KEGG" id="nzs:SLY_0320"/>
<evidence type="ECO:0000313" key="1">
    <source>
        <dbReference type="EMBL" id="AGL90242.1"/>
    </source>
</evidence>
<name>R4RWJ5_PHYAS</name>
<accession>R4RWJ5</accession>
<dbReference type="RefSeq" id="WP_015637846.1">
    <property type="nucleotide sequence ID" value="NC_021236.1"/>
</dbReference>